<gene>
    <name evidence="2" type="ORF">AFM12_14280</name>
</gene>
<feature type="signal peptide" evidence="1">
    <location>
        <begin position="1"/>
        <end position="20"/>
    </location>
</feature>
<dbReference type="STRING" id="1605367.AFM12_14280"/>
<evidence type="ECO:0000313" key="2">
    <source>
        <dbReference type="EMBL" id="KPM47645.1"/>
    </source>
</evidence>
<organism evidence="2 3">
    <name type="scientific">Jiulongibacter sediminis</name>
    <dbReference type="NCBI Taxonomy" id="1605367"/>
    <lineage>
        <taxon>Bacteria</taxon>
        <taxon>Pseudomonadati</taxon>
        <taxon>Bacteroidota</taxon>
        <taxon>Cytophagia</taxon>
        <taxon>Cytophagales</taxon>
        <taxon>Leadbetterellaceae</taxon>
        <taxon>Jiulongibacter</taxon>
    </lineage>
</organism>
<name>A0A0P7C600_9BACT</name>
<dbReference type="EMBL" id="LGTQ01000010">
    <property type="protein sequence ID" value="KPM47645.1"/>
    <property type="molecule type" value="Genomic_DNA"/>
</dbReference>
<evidence type="ECO:0000256" key="1">
    <source>
        <dbReference type="SAM" id="SignalP"/>
    </source>
</evidence>
<sequence>MVMRRFLSIALVLLSFTCFAATVTWDGGAGTPNWGDAANWDTNTLPGISDDVVINNDSVVFNLNTTIESLLLNSAVLDLVSGSDSLIVTGNGGTGIRLMNNSKLKIDRPLKVQNVSLDGVYMTDSFLAVYKFGSLSVDQTGGNGINLDINSSIYNEKGHVYVSNTFSLGVLNIGGITNTGGLEVFDCGSSGIKNDGNLLNSGHITLEDNGSAGLMNNGYFENQGTVTTHNDHINNSNASAQLINSGLISFSASGNVNFFLDNSSGSFVNQSSGTIDMLTKGAYPLENDSYFVNHGTINVEEAQINCLMNFSGSEFLNYGTLNLKKSGIRGIDNSGATSRFVNMSSGIVNIDSCDYGIFNEGHFKNQGELNLRSGVADFAVDHASISDSLINSGDINCTGGKFNNRGFLLNQNGGRIALFNELFISDYLENRGHISSRFAPEHAVKLIDTLENHGTMSFAAPAQNGIYCPSINDGFIDNRAGASLILSSSTYTGLSGNIFLKNAGTFKVLSPGLDGVNLSGTQIGIENSGLIEINNTSGYGVRMYGTVSEVFKNSSGGLIQIENCTDDGINIGKQFSVVANFENFGELRISNVDGDGINSTLDSLINKSVIVIEYCSGSGLNSPFTQNYALAEISVDSAGVYGLSSKCLNSGNISTYRTGQGLNLPELDNFGNILLDGSAQKGLQFLSNNGFLHNHLGSQLAVKNCSGDGILLYNRLINHGVLEIDGATNGLKITNQTFSDSLINTGDLIIKNCSEYGIFSAFGTQMVARNREQGLIRITNTSGPSIAFSSSSQLINETCASIIVDSDIGSFTNYGFVSTSHDSPYTFYEFFNHGIFEDQEAQLVFDNDFHNTGIVIQPVRGTPSLMVNEHNVISTASSIFTKNYSLYANQNKTGIIGEFDYVNEVVRFQQNGLAEDTAYMFYDWANCGEEKMLTIPIRQNHDCGGQFTSASFGDNVLPTTNWFEPTNWDTKQVPDGCTDVTLHSGRPEIPAGAKARVHFINADQQFGANFLNIPAGTVFESGD</sequence>
<dbReference type="Proteomes" id="UP000050454">
    <property type="component" value="Unassembled WGS sequence"/>
</dbReference>
<accession>A0A0P7C600</accession>
<evidence type="ECO:0008006" key="4">
    <source>
        <dbReference type="Google" id="ProtNLM"/>
    </source>
</evidence>
<keyword evidence="1" id="KW-0732">Signal</keyword>
<evidence type="ECO:0000313" key="3">
    <source>
        <dbReference type="Proteomes" id="UP000050454"/>
    </source>
</evidence>
<proteinExistence type="predicted"/>
<feature type="chain" id="PRO_5006136659" description="Right handed beta helix domain-containing protein" evidence="1">
    <location>
        <begin position="21"/>
        <end position="1023"/>
    </location>
</feature>
<comment type="caution">
    <text evidence="2">The sequence shown here is derived from an EMBL/GenBank/DDBJ whole genome shotgun (WGS) entry which is preliminary data.</text>
</comment>
<dbReference type="AlphaFoldDB" id="A0A0P7C600"/>
<reference evidence="2 3" key="1">
    <citation type="submission" date="2015-07" db="EMBL/GenBank/DDBJ databases">
        <title>The draft genome sequence of Leadbetterella sp. JN14-9.</title>
        <authorList>
            <person name="Liu Y."/>
            <person name="Du J."/>
            <person name="Shao Z."/>
        </authorList>
    </citation>
    <scope>NUCLEOTIDE SEQUENCE [LARGE SCALE GENOMIC DNA]</scope>
    <source>
        <strain evidence="2 3">JN14-9</strain>
    </source>
</reference>
<protein>
    <recommendedName>
        <fullName evidence="4">Right handed beta helix domain-containing protein</fullName>
    </recommendedName>
</protein>
<keyword evidence="3" id="KW-1185">Reference proteome</keyword>